<feature type="chain" id="PRO_5042876720" description="Cytochrome P450" evidence="15">
    <location>
        <begin position="17"/>
        <end position="607"/>
    </location>
</feature>
<keyword evidence="7" id="KW-0256">Endoplasmic reticulum</keyword>
<dbReference type="Proteomes" id="UP001367676">
    <property type="component" value="Unassembled WGS sequence"/>
</dbReference>
<dbReference type="GO" id="GO:0004497">
    <property type="term" value="F:monooxygenase activity"/>
    <property type="evidence" value="ECO:0007669"/>
    <property type="project" value="UniProtKB-KW"/>
</dbReference>
<dbReference type="GO" id="GO:0005506">
    <property type="term" value="F:iron ion binding"/>
    <property type="evidence" value="ECO:0007669"/>
    <property type="project" value="InterPro"/>
</dbReference>
<comment type="caution">
    <text evidence="16">The sequence shown here is derived from an EMBL/GenBank/DDBJ whole genome shotgun (WGS) entry which is preliminary data.</text>
</comment>
<dbReference type="InterPro" id="IPR017972">
    <property type="entry name" value="Cyt_P450_CS"/>
</dbReference>
<name>A0AAN9XX94_9HEMI</name>
<dbReference type="GO" id="GO:0016705">
    <property type="term" value="F:oxidoreductase activity, acting on paired donors, with incorporation or reduction of molecular oxygen"/>
    <property type="evidence" value="ECO:0007669"/>
    <property type="project" value="InterPro"/>
</dbReference>
<evidence type="ECO:0000256" key="1">
    <source>
        <dbReference type="ARBA" id="ARBA00001971"/>
    </source>
</evidence>
<evidence type="ECO:0000256" key="6">
    <source>
        <dbReference type="ARBA" id="ARBA00022723"/>
    </source>
</evidence>
<evidence type="ECO:0000256" key="2">
    <source>
        <dbReference type="ARBA" id="ARBA00004174"/>
    </source>
</evidence>
<dbReference type="Gene3D" id="1.10.630.10">
    <property type="entry name" value="Cytochrome P450"/>
    <property type="match status" value="1"/>
</dbReference>
<feature type="signal peptide" evidence="15">
    <location>
        <begin position="1"/>
        <end position="16"/>
    </location>
</feature>
<keyword evidence="9 14" id="KW-0560">Oxidoreductase</keyword>
<dbReference type="InterPro" id="IPR001128">
    <property type="entry name" value="Cyt_P450"/>
</dbReference>
<dbReference type="GO" id="GO:0020037">
    <property type="term" value="F:heme binding"/>
    <property type="evidence" value="ECO:0007669"/>
    <property type="project" value="InterPro"/>
</dbReference>
<comment type="subcellular location">
    <subcellularLocation>
        <location evidence="3">Endoplasmic reticulum membrane</location>
        <topology evidence="3">Peripheral membrane protein</topology>
    </subcellularLocation>
    <subcellularLocation>
        <location evidence="2">Microsome membrane</location>
        <topology evidence="2">Peripheral membrane protein</topology>
    </subcellularLocation>
</comment>
<keyword evidence="17" id="KW-1185">Reference proteome</keyword>
<proteinExistence type="inferred from homology"/>
<keyword evidence="8" id="KW-0492">Microsome</keyword>
<evidence type="ECO:0000256" key="7">
    <source>
        <dbReference type="ARBA" id="ARBA00022824"/>
    </source>
</evidence>
<keyword evidence="6 13" id="KW-0479">Metal-binding</keyword>
<dbReference type="PRINTS" id="PR00463">
    <property type="entry name" value="EP450I"/>
</dbReference>
<evidence type="ECO:0000256" key="10">
    <source>
        <dbReference type="ARBA" id="ARBA00023004"/>
    </source>
</evidence>
<keyword evidence="5 13" id="KW-0349">Heme</keyword>
<dbReference type="EMBL" id="JBBCAQ010000037">
    <property type="protein sequence ID" value="KAK7573326.1"/>
    <property type="molecule type" value="Genomic_DNA"/>
</dbReference>
<evidence type="ECO:0008006" key="18">
    <source>
        <dbReference type="Google" id="ProtNLM"/>
    </source>
</evidence>
<evidence type="ECO:0000256" key="9">
    <source>
        <dbReference type="ARBA" id="ARBA00023002"/>
    </source>
</evidence>
<evidence type="ECO:0000256" key="12">
    <source>
        <dbReference type="ARBA" id="ARBA00023136"/>
    </source>
</evidence>
<sequence length="607" mass="69466">MWALLELALLVAMAIAVKVKFHRSRVRQMVDRFDGPPAWPFLGNVLMFLGSPTGDKKVATARPGRRPVSLLAINCRRYEHIIGHTLAFGSKNFYSGRPETVFSIFPMRVTSSSEWPRENKKREEEEEEEDMLKNLYSWQKKSRGEAFRLWLLHKPIVAVTALEDIRIVSKVPQKDQVYEYLTSILGDGLITTNGRKWKRSRRLLDPMFNTAAVGVNFLEIFNRQNTMLADEVQRNQTEGVPFDVWPYIFRMSLQTIYGKRRGADGLGPLAPQRYIFTIRRTLRIETAVGSQIRVHDEILDKLQDGILKACHLSFKRCYQPWLRPTLVFRAYLHAKGYGNVFDDVRQFHRQMIADKKKIFNDARGTPVAENTAEKKSVLDAMLAGQQAAEELSDEDIANEIVTLLFAGTETSSVIICFTLMMLASHPDLQRKAYEEIREKTPDDPSAHLSLKHLSELTFLEKCIKETMRKFSIVPLLLRQSPEDVTLKSGLVIPAGVTIAVSPYAVHHDPAYYENPRQWNPSNFDADKVAARPAFTFIPFGTGQRTCLGNKYGMTSMKISLVALLRRFELSTTQTRFELDQTFMTRCANGYHLRIRRRQRSAQVQVAS</sequence>
<evidence type="ECO:0000256" key="11">
    <source>
        <dbReference type="ARBA" id="ARBA00023033"/>
    </source>
</evidence>
<dbReference type="PANTHER" id="PTHR24291">
    <property type="entry name" value="CYTOCHROME P450 FAMILY 4"/>
    <property type="match status" value="1"/>
</dbReference>
<evidence type="ECO:0000256" key="5">
    <source>
        <dbReference type="ARBA" id="ARBA00022617"/>
    </source>
</evidence>
<feature type="binding site" description="axial binding residue" evidence="13">
    <location>
        <position position="546"/>
    </location>
    <ligand>
        <name>heme</name>
        <dbReference type="ChEBI" id="CHEBI:30413"/>
    </ligand>
    <ligandPart>
        <name>Fe</name>
        <dbReference type="ChEBI" id="CHEBI:18248"/>
    </ligandPart>
</feature>
<dbReference type="SUPFAM" id="SSF48264">
    <property type="entry name" value="Cytochrome P450"/>
    <property type="match status" value="1"/>
</dbReference>
<keyword evidence="12" id="KW-0472">Membrane</keyword>
<dbReference type="PROSITE" id="PS00086">
    <property type="entry name" value="CYTOCHROME_P450"/>
    <property type="match status" value="1"/>
</dbReference>
<dbReference type="PANTHER" id="PTHR24291:SF189">
    <property type="entry name" value="CYTOCHROME P450 4C3-RELATED"/>
    <property type="match status" value="1"/>
</dbReference>
<evidence type="ECO:0000256" key="4">
    <source>
        <dbReference type="ARBA" id="ARBA00010617"/>
    </source>
</evidence>
<dbReference type="InterPro" id="IPR036396">
    <property type="entry name" value="Cyt_P450_sf"/>
</dbReference>
<evidence type="ECO:0000256" key="13">
    <source>
        <dbReference type="PIRSR" id="PIRSR602401-1"/>
    </source>
</evidence>
<evidence type="ECO:0000256" key="8">
    <source>
        <dbReference type="ARBA" id="ARBA00022848"/>
    </source>
</evidence>
<dbReference type="AlphaFoldDB" id="A0AAN9XX94"/>
<reference evidence="16 17" key="1">
    <citation type="submission" date="2024-03" db="EMBL/GenBank/DDBJ databases">
        <title>Adaptation during the transition from Ophiocordyceps entomopathogen to insect associate is accompanied by gene loss and intensified selection.</title>
        <authorList>
            <person name="Ward C.M."/>
            <person name="Onetto C.A."/>
            <person name="Borneman A.R."/>
        </authorList>
    </citation>
    <scope>NUCLEOTIDE SEQUENCE [LARGE SCALE GENOMIC DNA]</scope>
    <source>
        <strain evidence="16">AWRI1</strain>
        <tissue evidence="16">Single Adult Female</tissue>
    </source>
</reference>
<gene>
    <name evidence="16" type="ORF">V9T40_010517</name>
</gene>
<dbReference type="InterPro" id="IPR002401">
    <property type="entry name" value="Cyt_P450_E_grp-I"/>
</dbReference>
<keyword evidence="11 14" id="KW-0503">Monooxygenase</keyword>
<accession>A0AAN9XX94</accession>
<protein>
    <recommendedName>
        <fullName evidence="18">Cytochrome P450</fullName>
    </recommendedName>
</protein>
<evidence type="ECO:0000256" key="15">
    <source>
        <dbReference type="SAM" id="SignalP"/>
    </source>
</evidence>
<dbReference type="PRINTS" id="PR00385">
    <property type="entry name" value="P450"/>
</dbReference>
<keyword evidence="15" id="KW-0732">Signal</keyword>
<dbReference type="InterPro" id="IPR050196">
    <property type="entry name" value="Cytochrome_P450_Monoox"/>
</dbReference>
<evidence type="ECO:0000256" key="14">
    <source>
        <dbReference type="RuleBase" id="RU000461"/>
    </source>
</evidence>
<evidence type="ECO:0000313" key="16">
    <source>
        <dbReference type="EMBL" id="KAK7573326.1"/>
    </source>
</evidence>
<evidence type="ECO:0000256" key="3">
    <source>
        <dbReference type="ARBA" id="ARBA00004406"/>
    </source>
</evidence>
<evidence type="ECO:0000313" key="17">
    <source>
        <dbReference type="Proteomes" id="UP001367676"/>
    </source>
</evidence>
<dbReference type="GO" id="GO:0005789">
    <property type="term" value="C:endoplasmic reticulum membrane"/>
    <property type="evidence" value="ECO:0007669"/>
    <property type="project" value="UniProtKB-SubCell"/>
</dbReference>
<organism evidence="16 17">
    <name type="scientific">Parthenolecanium corni</name>
    <dbReference type="NCBI Taxonomy" id="536013"/>
    <lineage>
        <taxon>Eukaryota</taxon>
        <taxon>Metazoa</taxon>
        <taxon>Ecdysozoa</taxon>
        <taxon>Arthropoda</taxon>
        <taxon>Hexapoda</taxon>
        <taxon>Insecta</taxon>
        <taxon>Pterygota</taxon>
        <taxon>Neoptera</taxon>
        <taxon>Paraneoptera</taxon>
        <taxon>Hemiptera</taxon>
        <taxon>Sternorrhyncha</taxon>
        <taxon>Coccoidea</taxon>
        <taxon>Coccidae</taxon>
        <taxon>Parthenolecanium</taxon>
    </lineage>
</organism>
<comment type="cofactor">
    <cofactor evidence="1 13">
        <name>heme</name>
        <dbReference type="ChEBI" id="CHEBI:30413"/>
    </cofactor>
</comment>
<comment type="similarity">
    <text evidence="4 14">Belongs to the cytochrome P450 family.</text>
</comment>
<keyword evidence="10 13" id="KW-0408">Iron</keyword>
<dbReference type="Pfam" id="PF00067">
    <property type="entry name" value="p450"/>
    <property type="match status" value="2"/>
</dbReference>